<organism evidence="1 2">
    <name type="scientific">Pleomassaria siparia CBS 279.74</name>
    <dbReference type="NCBI Taxonomy" id="1314801"/>
    <lineage>
        <taxon>Eukaryota</taxon>
        <taxon>Fungi</taxon>
        <taxon>Dikarya</taxon>
        <taxon>Ascomycota</taxon>
        <taxon>Pezizomycotina</taxon>
        <taxon>Dothideomycetes</taxon>
        <taxon>Pleosporomycetidae</taxon>
        <taxon>Pleosporales</taxon>
        <taxon>Pleomassariaceae</taxon>
        <taxon>Pleomassaria</taxon>
    </lineage>
</organism>
<dbReference type="OrthoDB" id="3755005at2759"/>
<gene>
    <name evidence="1" type="ORF">K504DRAFT_371243</name>
</gene>
<dbReference type="EMBL" id="MU005765">
    <property type="protein sequence ID" value="KAF2714209.1"/>
    <property type="molecule type" value="Genomic_DNA"/>
</dbReference>
<evidence type="ECO:0008006" key="3">
    <source>
        <dbReference type="Google" id="ProtNLM"/>
    </source>
</evidence>
<dbReference type="AlphaFoldDB" id="A0A6G1KMY9"/>
<dbReference type="Gene3D" id="3.30.420.10">
    <property type="entry name" value="Ribonuclease H-like superfamily/Ribonuclease H"/>
    <property type="match status" value="1"/>
</dbReference>
<dbReference type="GO" id="GO:0003676">
    <property type="term" value="F:nucleic acid binding"/>
    <property type="evidence" value="ECO:0007669"/>
    <property type="project" value="InterPro"/>
</dbReference>
<evidence type="ECO:0000313" key="1">
    <source>
        <dbReference type="EMBL" id="KAF2714209.1"/>
    </source>
</evidence>
<feature type="non-terminal residue" evidence="1">
    <location>
        <position position="1"/>
    </location>
</feature>
<dbReference type="Proteomes" id="UP000799428">
    <property type="component" value="Unassembled WGS sequence"/>
</dbReference>
<reference evidence="1" key="1">
    <citation type="journal article" date="2020" name="Stud. Mycol.">
        <title>101 Dothideomycetes genomes: a test case for predicting lifestyles and emergence of pathogens.</title>
        <authorList>
            <person name="Haridas S."/>
            <person name="Albert R."/>
            <person name="Binder M."/>
            <person name="Bloem J."/>
            <person name="Labutti K."/>
            <person name="Salamov A."/>
            <person name="Andreopoulos B."/>
            <person name="Baker S."/>
            <person name="Barry K."/>
            <person name="Bills G."/>
            <person name="Bluhm B."/>
            <person name="Cannon C."/>
            <person name="Castanera R."/>
            <person name="Culley D."/>
            <person name="Daum C."/>
            <person name="Ezra D."/>
            <person name="Gonzalez J."/>
            <person name="Henrissat B."/>
            <person name="Kuo A."/>
            <person name="Liang C."/>
            <person name="Lipzen A."/>
            <person name="Lutzoni F."/>
            <person name="Magnuson J."/>
            <person name="Mondo S."/>
            <person name="Nolan M."/>
            <person name="Ohm R."/>
            <person name="Pangilinan J."/>
            <person name="Park H.-J."/>
            <person name="Ramirez L."/>
            <person name="Alfaro M."/>
            <person name="Sun H."/>
            <person name="Tritt A."/>
            <person name="Yoshinaga Y."/>
            <person name="Zwiers L.-H."/>
            <person name="Turgeon B."/>
            <person name="Goodwin S."/>
            <person name="Spatafora J."/>
            <person name="Crous P."/>
            <person name="Grigoriev I."/>
        </authorList>
    </citation>
    <scope>NUCLEOTIDE SEQUENCE</scope>
    <source>
        <strain evidence="1">CBS 279.74</strain>
    </source>
</reference>
<accession>A0A6G1KMY9</accession>
<evidence type="ECO:0000313" key="2">
    <source>
        <dbReference type="Proteomes" id="UP000799428"/>
    </source>
</evidence>
<protein>
    <recommendedName>
        <fullName evidence="3">Tc1-like transposase DDE domain-containing protein</fullName>
    </recommendedName>
</protein>
<dbReference type="InterPro" id="IPR036397">
    <property type="entry name" value="RNaseH_sf"/>
</dbReference>
<proteinExistence type="predicted"/>
<sequence length="116" mass="13711">IEEHLLPTLRATYRGRLIVIILNNISIYINSKITETIKRAGYIVRYLLPYLPNYNLIKLTFRVLKAFSNFLKDLVRESRCNRFIRKHFKHAARGLYIEQEELNAACKELRGNINAF</sequence>
<keyword evidence="2" id="KW-1185">Reference proteome</keyword>
<name>A0A6G1KMY9_9PLEO</name>